<keyword evidence="3" id="KW-1185">Reference proteome</keyword>
<dbReference type="Proteomes" id="UP000887104">
    <property type="component" value="Unassembled WGS sequence"/>
</dbReference>
<evidence type="ECO:0000256" key="1">
    <source>
        <dbReference type="SAM" id="Phobius"/>
    </source>
</evidence>
<gene>
    <name evidence="2" type="ORF">TUM4438_28130</name>
</gene>
<keyword evidence="1" id="KW-0472">Membrane</keyword>
<organism evidence="2 3">
    <name type="scientific">Shewanella sairae</name>
    <dbReference type="NCBI Taxonomy" id="190310"/>
    <lineage>
        <taxon>Bacteria</taxon>
        <taxon>Pseudomonadati</taxon>
        <taxon>Pseudomonadota</taxon>
        <taxon>Gammaproteobacteria</taxon>
        <taxon>Alteromonadales</taxon>
        <taxon>Shewanellaceae</taxon>
        <taxon>Shewanella</taxon>
    </lineage>
</organism>
<comment type="caution">
    <text evidence="2">The sequence shown here is derived from an EMBL/GenBank/DDBJ whole genome shotgun (WGS) entry which is preliminary data.</text>
</comment>
<name>A0ABQ4PJT2_9GAMM</name>
<sequence>MADRYMVNPTIFRIGTNILAVNKMIAIGIMSVFTKWAMPEKMVSWVTRP</sequence>
<evidence type="ECO:0000313" key="2">
    <source>
        <dbReference type="EMBL" id="GIU47915.1"/>
    </source>
</evidence>
<protein>
    <submittedName>
        <fullName evidence="2">Uncharacterized protein</fullName>
    </submittedName>
</protein>
<proteinExistence type="predicted"/>
<dbReference type="EMBL" id="BPEY01000052">
    <property type="protein sequence ID" value="GIU47915.1"/>
    <property type="molecule type" value="Genomic_DNA"/>
</dbReference>
<reference evidence="2" key="1">
    <citation type="submission" date="2021-05" db="EMBL/GenBank/DDBJ databases">
        <title>Molecular characterization for Shewanella algae harboring chromosomal blaOXA-55-like strains isolated from clinical and environment sample.</title>
        <authorList>
            <person name="Ohama Y."/>
            <person name="Aoki K."/>
            <person name="Harada S."/>
            <person name="Moriya K."/>
            <person name="Ishii Y."/>
            <person name="Tateda K."/>
        </authorList>
    </citation>
    <scope>NUCLEOTIDE SEQUENCE</scope>
    <source>
        <strain evidence="2">JCM 11563</strain>
    </source>
</reference>
<feature type="transmembrane region" description="Helical" evidence="1">
    <location>
        <begin position="12"/>
        <end position="33"/>
    </location>
</feature>
<keyword evidence="1" id="KW-1133">Transmembrane helix</keyword>
<keyword evidence="1" id="KW-0812">Transmembrane</keyword>
<evidence type="ECO:0000313" key="3">
    <source>
        <dbReference type="Proteomes" id="UP000887104"/>
    </source>
</evidence>
<accession>A0ABQ4PJT2</accession>